<name>A0A9P8TRA4_WICPI</name>
<reference evidence="1" key="1">
    <citation type="journal article" date="2021" name="Open Biol.">
        <title>Shared evolutionary footprints suggest mitochondrial oxidative damage underlies multiple complex I losses in fungi.</title>
        <authorList>
            <person name="Schikora-Tamarit M.A."/>
            <person name="Marcet-Houben M."/>
            <person name="Nosek J."/>
            <person name="Gabaldon T."/>
        </authorList>
    </citation>
    <scope>NUCLEOTIDE SEQUENCE</scope>
    <source>
        <strain evidence="1">CBS2887</strain>
    </source>
</reference>
<gene>
    <name evidence="1" type="ORF">WICPIJ_001295</name>
</gene>
<comment type="caution">
    <text evidence="1">The sequence shown here is derived from an EMBL/GenBank/DDBJ whole genome shotgun (WGS) entry which is preliminary data.</text>
</comment>
<dbReference type="EMBL" id="JAEUBG010000661">
    <property type="protein sequence ID" value="KAH3687711.1"/>
    <property type="molecule type" value="Genomic_DNA"/>
</dbReference>
<evidence type="ECO:0000313" key="1">
    <source>
        <dbReference type="EMBL" id="KAH3687711.1"/>
    </source>
</evidence>
<dbReference type="Proteomes" id="UP000774326">
    <property type="component" value="Unassembled WGS sequence"/>
</dbReference>
<keyword evidence="2" id="KW-1185">Reference proteome</keyword>
<proteinExistence type="predicted"/>
<organism evidence="1 2">
    <name type="scientific">Wickerhamomyces pijperi</name>
    <name type="common">Yeast</name>
    <name type="synonym">Pichia pijperi</name>
    <dbReference type="NCBI Taxonomy" id="599730"/>
    <lineage>
        <taxon>Eukaryota</taxon>
        <taxon>Fungi</taxon>
        <taxon>Dikarya</taxon>
        <taxon>Ascomycota</taxon>
        <taxon>Saccharomycotina</taxon>
        <taxon>Saccharomycetes</taxon>
        <taxon>Phaffomycetales</taxon>
        <taxon>Wickerhamomycetaceae</taxon>
        <taxon>Wickerhamomyces</taxon>
    </lineage>
</organism>
<dbReference type="AlphaFoldDB" id="A0A9P8TRA4"/>
<reference evidence="1" key="2">
    <citation type="submission" date="2021-01" db="EMBL/GenBank/DDBJ databases">
        <authorList>
            <person name="Schikora-Tamarit M.A."/>
        </authorList>
    </citation>
    <scope>NUCLEOTIDE SEQUENCE</scope>
    <source>
        <strain evidence="1">CBS2887</strain>
    </source>
</reference>
<protein>
    <submittedName>
        <fullName evidence="1">Uncharacterized protein</fullName>
    </submittedName>
</protein>
<evidence type="ECO:0000313" key="2">
    <source>
        <dbReference type="Proteomes" id="UP000774326"/>
    </source>
</evidence>
<accession>A0A9P8TRA4</accession>
<sequence length="99" mass="10598">MLSLALCRVKFLSVVRKSSSNFTDDSPPLLFLLLWPFTNDGLVGWLAPAEEGGFVESAGEGEVSQSSSSIRTWVLTSSSNVSKSLGSPASLDEAYKLAR</sequence>